<feature type="domain" description="ABC transmembrane type-1" evidence="8">
    <location>
        <begin position="97"/>
        <end position="298"/>
    </location>
</feature>
<name>A0A381R4Y6_9ZZZZ</name>
<accession>A0A381R4Y6</accession>
<organism evidence="9">
    <name type="scientific">marine metagenome</name>
    <dbReference type="NCBI Taxonomy" id="408172"/>
    <lineage>
        <taxon>unclassified sequences</taxon>
        <taxon>metagenomes</taxon>
        <taxon>ecological metagenomes</taxon>
    </lineage>
</organism>
<dbReference type="AlphaFoldDB" id="A0A381R4Y6"/>
<dbReference type="GO" id="GO:0055085">
    <property type="term" value="P:transmembrane transport"/>
    <property type="evidence" value="ECO:0007669"/>
    <property type="project" value="InterPro"/>
</dbReference>
<comment type="subcellular location">
    <subcellularLocation>
        <location evidence="1">Cell membrane</location>
        <topology evidence="1">Multi-pass membrane protein</topology>
    </subcellularLocation>
</comment>
<evidence type="ECO:0000256" key="7">
    <source>
        <dbReference type="SAM" id="Phobius"/>
    </source>
</evidence>
<evidence type="ECO:0000259" key="8">
    <source>
        <dbReference type="PROSITE" id="PS50928"/>
    </source>
</evidence>
<sequence length="312" mass="35046">MITFLVRRIIFGCFALIGATFITFGLSRAAGDPRYLYAQEGGYGITPERWESLGVELGLDKPIVWQYTVWLGNILKGNWQDSLLDRKDVFGKIVDRLPATLKFALTSYIFAGVIGIPLGVLSAVSRGSFWDYVGRSFALFGQALPVFWVGIMLILIFSVKLRWFPTGTLGEGFFDWKYYVMPTVTLGWIAAATYLRLVRSSMLEILDSEFIKLARAKGVSSRTLIWKHGFRNALIAPLTFSSLLLTAFITGAVVTETIFSIPGLGRLAYQAINNNDFPIMVGVVLVWTFMYVVMNFLTDMIYALVDPRIRYS</sequence>
<dbReference type="InterPro" id="IPR035906">
    <property type="entry name" value="MetI-like_sf"/>
</dbReference>
<dbReference type="PANTHER" id="PTHR43163">
    <property type="entry name" value="DIPEPTIDE TRANSPORT SYSTEM PERMEASE PROTEIN DPPB-RELATED"/>
    <property type="match status" value="1"/>
</dbReference>
<feature type="transmembrane region" description="Helical" evidence="7">
    <location>
        <begin position="105"/>
        <end position="125"/>
    </location>
</feature>
<dbReference type="CDD" id="cd06261">
    <property type="entry name" value="TM_PBP2"/>
    <property type="match status" value="1"/>
</dbReference>
<keyword evidence="6 7" id="KW-0472">Membrane</keyword>
<feature type="transmembrane region" description="Helical" evidence="7">
    <location>
        <begin position="179"/>
        <end position="198"/>
    </location>
</feature>
<dbReference type="Pfam" id="PF00528">
    <property type="entry name" value="BPD_transp_1"/>
    <property type="match status" value="1"/>
</dbReference>
<proteinExistence type="predicted"/>
<gene>
    <name evidence="9" type="ORF">METZ01_LOCUS39434</name>
</gene>
<dbReference type="Gene3D" id="1.10.3720.10">
    <property type="entry name" value="MetI-like"/>
    <property type="match status" value="1"/>
</dbReference>
<keyword evidence="4 7" id="KW-0812">Transmembrane</keyword>
<keyword evidence="5 7" id="KW-1133">Transmembrane helix</keyword>
<protein>
    <recommendedName>
        <fullName evidence="8">ABC transmembrane type-1 domain-containing protein</fullName>
    </recommendedName>
</protein>
<dbReference type="GO" id="GO:0005886">
    <property type="term" value="C:plasma membrane"/>
    <property type="evidence" value="ECO:0007669"/>
    <property type="project" value="UniProtKB-SubCell"/>
</dbReference>
<dbReference type="SUPFAM" id="SSF161098">
    <property type="entry name" value="MetI-like"/>
    <property type="match status" value="1"/>
</dbReference>
<evidence type="ECO:0000256" key="5">
    <source>
        <dbReference type="ARBA" id="ARBA00022989"/>
    </source>
</evidence>
<evidence type="ECO:0000256" key="4">
    <source>
        <dbReference type="ARBA" id="ARBA00022692"/>
    </source>
</evidence>
<evidence type="ECO:0000256" key="3">
    <source>
        <dbReference type="ARBA" id="ARBA00022475"/>
    </source>
</evidence>
<feature type="transmembrane region" description="Helical" evidence="7">
    <location>
        <begin position="137"/>
        <end position="159"/>
    </location>
</feature>
<evidence type="ECO:0000256" key="6">
    <source>
        <dbReference type="ARBA" id="ARBA00023136"/>
    </source>
</evidence>
<evidence type="ECO:0000256" key="1">
    <source>
        <dbReference type="ARBA" id="ARBA00004651"/>
    </source>
</evidence>
<keyword evidence="2" id="KW-0813">Transport</keyword>
<keyword evidence="3" id="KW-1003">Cell membrane</keyword>
<dbReference type="InterPro" id="IPR000515">
    <property type="entry name" value="MetI-like"/>
</dbReference>
<feature type="transmembrane region" description="Helical" evidence="7">
    <location>
        <begin position="279"/>
        <end position="305"/>
    </location>
</feature>
<reference evidence="9" key="1">
    <citation type="submission" date="2018-05" db="EMBL/GenBank/DDBJ databases">
        <authorList>
            <person name="Lanie J.A."/>
            <person name="Ng W.-L."/>
            <person name="Kazmierczak K.M."/>
            <person name="Andrzejewski T.M."/>
            <person name="Davidsen T.M."/>
            <person name="Wayne K.J."/>
            <person name="Tettelin H."/>
            <person name="Glass J.I."/>
            <person name="Rusch D."/>
            <person name="Podicherti R."/>
            <person name="Tsui H.-C.T."/>
            <person name="Winkler M.E."/>
        </authorList>
    </citation>
    <scope>NUCLEOTIDE SEQUENCE</scope>
</reference>
<dbReference type="Pfam" id="PF19300">
    <property type="entry name" value="BPD_transp_1_N"/>
    <property type="match status" value="1"/>
</dbReference>
<dbReference type="InterPro" id="IPR045621">
    <property type="entry name" value="BPD_transp_1_N"/>
</dbReference>
<dbReference type="PANTHER" id="PTHR43163:SF6">
    <property type="entry name" value="DIPEPTIDE TRANSPORT SYSTEM PERMEASE PROTEIN DPPB-RELATED"/>
    <property type="match status" value="1"/>
</dbReference>
<feature type="transmembrane region" description="Helical" evidence="7">
    <location>
        <begin position="234"/>
        <end position="259"/>
    </location>
</feature>
<dbReference type="PROSITE" id="PS50928">
    <property type="entry name" value="ABC_TM1"/>
    <property type="match status" value="1"/>
</dbReference>
<dbReference type="EMBL" id="UINC01001689">
    <property type="protein sequence ID" value="SUZ86580.1"/>
    <property type="molecule type" value="Genomic_DNA"/>
</dbReference>
<evidence type="ECO:0000256" key="2">
    <source>
        <dbReference type="ARBA" id="ARBA00022448"/>
    </source>
</evidence>
<evidence type="ECO:0000313" key="9">
    <source>
        <dbReference type="EMBL" id="SUZ86580.1"/>
    </source>
</evidence>